<sequence length="104" mass="11590">MRFLKSLFVVSCVSPLGAWAASSPTPIIDPQTTFTCFDAKKEFKVGWCVKLSGIDHDMDSSTTKVYTVTKANQVGPKIHDNYNCKGIKEQSNKCCRADWIQVNL</sequence>
<reference evidence="2 3" key="1">
    <citation type="submission" date="2019-05" db="EMBL/GenBank/DDBJ databases">
        <title>Emergence of the Ug99 lineage of the wheat stem rust pathogen through somatic hybridization.</title>
        <authorList>
            <person name="Li F."/>
            <person name="Upadhyaya N.M."/>
            <person name="Sperschneider J."/>
            <person name="Matny O."/>
            <person name="Nguyen-Phuc H."/>
            <person name="Mago R."/>
            <person name="Raley C."/>
            <person name="Miller M.E."/>
            <person name="Silverstein K.A.T."/>
            <person name="Henningsen E."/>
            <person name="Hirsch C.D."/>
            <person name="Visser B."/>
            <person name="Pretorius Z.A."/>
            <person name="Steffenson B.J."/>
            <person name="Schwessinger B."/>
            <person name="Dodds P.N."/>
            <person name="Figueroa M."/>
        </authorList>
    </citation>
    <scope>NUCLEOTIDE SEQUENCE [LARGE SCALE GENOMIC DNA]</scope>
    <source>
        <strain evidence="2 3">Ug99</strain>
    </source>
</reference>
<dbReference type="AlphaFoldDB" id="A0A5B0MIA2"/>
<keyword evidence="1" id="KW-0732">Signal</keyword>
<name>A0A5B0MIA2_PUCGR</name>
<evidence type="ECO:0000313" key="3">
    <source>
        <dbReference type="Proteomes" id="UP000325313"/>
    </source>
</evidence>
<feature type="signal peptide" evidence="1">
    <location>
        <begin position="1"/>
        <end position="20"/>
    </location>
</feature>
<dbReference type="Proteomes" id="UP000325313">
    <property type="component" value="Unassembled WGS sequence"/>
</dbReference>
<protein>
    <submittedName>
        <fullName evidence="2">Uncharacterized protein</fullName>
    </submittedName>
</protein>
<comment type="caution">
    <text evidence="2">The sequence shown here is derived from an EMBL/GenBank/DDBJ whole genome shotgun (WGS) entry which is preliminary data.</text>
</comment>
<feature type="chain" id="PRO_5023081518" evidence="1">
    <location>
        <begin position="21"/>
        <end position="104"/>
    </location>
</feature>
<accession>A0A5B0MIA2</accession>
<evidence type="ECO:0000313" key="2">
    <source>
        <dbReference type="EMBL" id="KAA1075948.1"/>
    </source>
</evidence>
<proteinExistence type="predicted"/>
<gene>
    <name evidence="2" type="ORF">PGTUg99_030431</name>
</gene>
<organism evidence="2 3">
    <name type="scientific">Puccinia graminis f. sp. tritici</name>
    <dbReference type="NCBI Taxonomy" id="56615"/>
    <lineage>
        <taxon>Eukaryota</taxon>
        <taxon>Fungi</taxon>
        <taxon>Dikarya</taxon>
        <taxon>Basidiomycota</taxon>
        <taxon>Pucciniomycotina</taxon>
        <taxon>Pucciniomycetes</taxon>
        <taxon>Pucciniales</taxon>
        <taxon>Pucciniaceae</taxon>
        <taxon>Puccinia</taxon>
    </lineage>
</organism>
<dbReference type="EMBL" id="VDEP01000471">
    <property type="protein sequence ID" value="KAA1075948.1"/>
    <property type="molecule type" value="Genomic_DNA"/>
</dbReference>
<evidence type="ECO:0000256" key="1">
    <source>
        <dbReference type="SAM" id="SignalP"/>
    </source>
</evidence>